<keyword evidence="9" id="KW-1185">Reference proteome</keyword>
<dbReference type="EMBL" id="FNAK01000001">
    <property type="protein sequence ID" value="SDD21218.1"/>
    <property type="molecule type" value="Genomic_DNA"/>
</dbReference>
<comment type="cofactor">
    <cofactor evidence="1">
        <name>FAD</name>
        <dbReference type="ChEBI" id="CHEBI:57692"/>
    </cofactor>
</comment>
<evidence type="ECO:0000256" key="3">
    <source>
        <dbReference type="ARBA" id="ARBA00022630"/>
    </source>
</evidence>
<keyword evidence="3" id="KW-0285">Flavoprotein</keyword>
<evidence type="ECO:0000259" key="7">
    <source>
        <dbReference type="Pfam" id="PF05199"/>
    </source>
</evidence>
<dbReference type="RefSeq" id="WP_068309200.1">
    <property type="nucleotide sequence ID" value="NZ_FNAK01000001.1"/>
</dbReference>
<name>A0A1G6SWM7_9PROT</name>
<dbReference type="InterPro" id="IPR051473">
    <property type="entry name" value="P2Ox-like"/>
</dbReference>
<keyword evidence="4" id="KW-0274">FAD</keyword>
<evidence type="ECO:0000256" key="5">
    <source>
        <dbReference type="ARBA" id="ARBA00023002"/>
    </source>
</evidence>
<evidence type="ECO:0000256" key="4">
    <source>
        <dbReference type="ARBA" id="ARBA00022827"/>
    </source>
</evidence>
<organism evidence="8 9">
    <name type="scientific">Kordiimonas lacus</name>
    <dbReference type="NCBI Taxonomy" id="637679"/>
    <lineage>
        <taxon>Bacteria</taxon>
        <taxon>Pseudomonadati</taxon>
        <taxon>Pseudomonadota</taxon>
        <taxon>Alphaproteobacteria</taxon>
        <taxon>Kordiimonadales</taxon>
        <taxon>Kordiimonadaceae</taxon>
        <taxon>Kordiimonas</taxon>
    </lineage>
</organism>
<feature type="domain" description="Glucose-methanol-choline oxidoreductase N-terminal" evidence="6">
    <location>
        <begin position="69"/>
        <end position="343"/>
    </location>
</feature>
<dbReference type="Gene3D" id="3.50.50.60">
    <property type="entry name" value="FAD/NAD(P)-binding domain"/>
    <property type="match status" value="2"/>
</dbReference>
<dbReference type="STRING" id="637679.GCA_001550055_00869"/>
<dbReference type="GO" id="GO:0050660">
    <property type="term" value="F:flavin adenine dinucleotide binding"/>
    <property type="evidence" value="ECO:0007669"/>
    <property type="project" value="InterPro"/>
</dbReference>
<dbReference type="SUPFAM" id="SSF54373">
    <property type="entry name" value="FAD-linked reductases, C-terminal domain"/>
    <property type="match status" value="1"/>
</dbReference>
<dbReference type="SUPFAM" id="SSF51905">
    <property type="entry name" value="FAD/NAD(P)-binding domain"/>
    <property type="match status" value="1"/>
</dbReference>
<comment type="similarity">
    <text evidence="2">Belongs to the GMC oxidoreductase family.</text>
</comment>
<dbReference type="PANTHER" id="PTHR42784:SF1">
    <property type="entry name" value="PYRANOSE 2-OXIDASE"/>
    <property type="match status" value="1"/>
</dbReference>
<protein>
    <submittedName>
        <fullName evidence="8">Choline dehydrogenase</fullName>
    </submittedName>
</protein>
<evidence type="ECO:0000313" key="8">
    <source>
        <dbReference type="EMBL" id="SDD21218.1"/>
    </source>
</evidence>
<dbReference type="InterPro" id="IPR000172">
    <property type="entry name" value="GMC_OxRdtase_N"/>
</dbReference>
<gene>
    <name evidence="8" type="ORF">SAMN04488071_0019</name>
</gene>
<dbReference type="AlphaFoldDB" id="A0A1G6SWM7"/>
<dbReference type="InterPro" id="IPR036188">
    <property type="entry name" value="FAD/NAD-bd_sf"/>
</dbReference>
<dbReference type="Proteomes" id="UP000183685">
    <property type="component" value="Unassembled WGS sequence"/>
</dbReference>
<dbReference type="InterPro" id="IPR007867">
    <property type="entry name" value="GMC_OxRtase_C"/>
</dbReference>
<evidence type="ECO:0000259" key="6">
    <source>
        <dbReference type="Pfam" id="PF00732"/>
    </source>
</evidence>
<sequence length="570" mass="63395">MTNTSDNFDFDVLIVGSGMSGGWVAKEMCERGYKTAVLDRGAPLEHGAGYENEGKAPWEMPNRGRVSKEEIERDYEKSSLCYAFNEYTKRHFIKDSDYPFKEKDGKRFDWIRSARVGGKSVLWHRHSYRFSEMDFQANKQDGHGCDWPIRYDDLKDWYDYVERFAGISGSKEGLPQLPDGVFQKPFDMNPVELDAKAKVEKAYPGRKIIIGRAAHLTEPTDEQLELGRGPCQARNECQAGCSWGGYFSSLSATLPAADRTGNMTLVPNAMVQEVVYDAKTKRASGVRMIDITTGERVFISARVVFVCASTLATTQILLNSKSAEFPRGIGNTGSALGHYLMDHIKGAGANAVVDGYEDVYYAGRRPTSLYVPRFRNVTEKTDAFLRGYGMQGEAQRLSWRAAIGAEGIGKDLKARVQKPGPWTFTLQGFGEMLPEHENSVSLSTTETDQWGMPILEISCEYGANELRMKEDMRNTATEMLRAAGYTKVQPYSEESFPGIVIHEMGTARMGHKADDSYLNRHNQCHNVSNLFVTDGASMTSSACQNPSLTFMALSARAAAFADEQMKAGAL</sequence>
<proteinExistence type="inferred from homology"/>
<evidence type="ECO:0000256" key="1">
    <source>
        <dbReference type="ARBA" id="ARBA00001974"/>
    </source>
</evidence>
<evidence type="ECO:0000256" key="2">
    <source>
        <dbReference type="ARBA" id="ARBA00010790"/>
    </source>
</evidence>
<evidence type="ECO:0000313" key="9">
    <source>
        <dbReference type="Proteomes" id="UP000183685"/>
    </source>
</evidence>
<dbReference type="Pfam" id="PF05199">
    <property type="entry name" value="GMC_oxred_C"/>
    <property type="match status" value="1"/>
</dbReference>
<keyword evidence="5" id="KW-0560">Oxidoreductase</keyword>
<dbReference type="OrthoDB" id="9798604at2"/>
<dbReference type="Pfam" id="PF00732">
    <property type="entry name" value="GMC_oxred_N"/>
    <property type="match status" value="1"/>
</dbReference>
<reference evidence="8 9" key="1">
    <citation type="submission" date="2016-10" db="EMBL/GenBank/DDBJ databases">
        <authorList>
            <person name="de Groot N.N."/>
        </authorList>
    </citation>
    <scope>NUCLEOTIDE SEQUENCE [LARGE SCALE GENOMIC DNA]</scope>
    <source>
        <strain evidence="8 9">CGMCC 1.9109</strain>
    </source>
</reference>
<dbReference type="GO" id="GO:0016614">
    <property type="term" value="F:oxidoreductase activity, acting on CH-OH group of donors"/>
    <property type="evidence" value="ECO:0007669"/>
    <property type="project" value="InterPro"/>
</dbReference>
<feature type="domain" description="Glucose-methanol-choline oxidoreductase C-terminal" evidence="7">
    <location>
        <begin position="434"/>
        <end position="553"/>
    </location>
</feature>
<dbReference type="PANTHER" id="PTHR42784">
    <property type="entry name" value="PYRANOSE 2-OXIDASE"/>
    <property type="match status" value="1"/>
</dbReference>
<accession>A0A1G6SWM7</accession>